<dbReference type="EMBL" id="FNYK01000089">
    <property type="protein sequence ID" value="SEJ27107.1"/>
    <property type="molecule type" value="Genomic_DNA"/>
</dbReference>
<evidence type="ECO:0000259" key="4">
    <source>
        <dbReference type="Pfam" id="PF00150"/>
    </source>
</evidence>
<dbReference type="Gene3D" id="3.20.20.80">
    <property type="entry name" value="Glycosidases"/>
    <property type="match status" value="1"/>
</dbReference>
<dbReference type="AlphaFoldDB" id="A0A1H6XK50"/>
<dbReference type="OrthoDB" id="9800475at2"/>
<keyword evidence="6" id="KW-1185">Reference proteome</keyword>
<dbReference type="GO" id="GO:0005576">
    <property type="term" value="C:extracellular region"/>
    <property type="evidence" value="ECO:0007669"/>
    <property type="project" value="TreeGrafter"/>
</dbReference>
<comment type="similarity">
    <text evidence="3">Belongs to the glycosyl hydrolase 5 (cellulase A) family.</text>
</comment>
<dbReference type="GO" id="GO:0008422">
    <property type="term" value="F:beta-glucosidase activity"/>
    <property type="evidence" value="ECO:0007669"/>
    <property type="project" value="TreeGrafter"/>
</dbReference>
<evidence type="ECO:0000256" key="1">
    <source>
        <dbReference type="ARBA" id="ARBA00022801"/>
    </source>
</evidence>
<dbReference type="GO" id="GO:0009986">
    <property type="term" value="C:cell surface"/>
    <property type="evidence" value="ECO:0007669"/>
    <property type="project" value="TreeGrafter"/>
</dbReference>
<reference evidence="6" key="1">
    <citation type="submission" date="2016-10" db="EMBL/GenBank/DDBJ databases">
        <authorList>
            <person name="Varghese N."/>
        </authorList>
    </citation>
    <scope>NUCLEOTIDE SEQUENCE [LARGE SCALE GENOMIC DNA]</scope>
    <source>
        <strain evidence="6">DSM 20406</strain>
    </source>
</reference>
<organism evidence="5 6">
    <name type="scientific">Sharpea azabuensis</name>
    <dbReference type="NCBI Taxonomy" id="322505"/>
    <lineage>
        <taxon>Bacteria</taxon>
        <taxon>Bacillati</taxon>
        <taxon>Bacillota</taxon>
        <taxon>Erysipelotrichia</taxon>
        <taxon>Erysipelotrichales</taxon>
        <taxon>Coprobacillaceae</taxon>
        <taxon>Sharpea</taxon>
    </lineage>
</organism>
<dbReference type="GO" id="GO:0009251">
    <property type="term" value="P:glucan catabolic process"/>
    <property type="evidence" value="ECO:0007669"/>
    <property type="project" value="TreeGrafter"/>
</dbReference>
<sequence length="546" mass="63863">MMKYLHTFDKRIVDEDNNEVLLEGYGAGNWMIQEAYLFGSGSFDGEFKPFMRAEAMDRPRTIDQIIRETCGSSYAKTFWNTYYRNYLTNDDIQYMKSLGFNSIRLPLVARLFIEEEEEIVFNQDMFDILDNVIKLCRENEMYVILDMHAAITSQSGIGCDDGVDNSVHLFVEEESMERTILLWERLAHIYKDEPCIAGYELLNEPLALPKWDYMIPLLLDFYQHCIQRIRKIDQKHIIFLQGHRFAKRADIFQRDMDPLNNWVLTMHIYEDLPDMGIIGPILEERERLDVPVWIGETGGSKHWTVVMYDLLRRYHMGYNVFTYKAVYRKNACTLATYALPEGFSKIVNYALKGSAKPTFKESREIFNRYLEAIKFASCTLQEQEANAILRKNNVSIPAIGYDIVNGPGKDYSGTYPYCSFSGYRRECHMQMVLEQPAYDHGDFKHISSTPVPKYGDYNNLMLVLHKDEFVSYTLREHNYEGDILAHMKGEHCILNVQLEDEYHTIYVDGVLELKKIYLCHFHKLKNTKLSIRVCEGSLIMKTIMIE</sequence>
<dbReference type="Pfam" id="PF00150">
    <property type="entry name" value="Cellulase"/>
    <property type="match status" value="1"/>
</dbReference>
<protein>
    <submittedName>
        <fullName evidence="5">Cellulase (Glycosyl hydrolase family 5)</fullName>
    </submittedName>
</protein>
<proteinExistence type="inferred from homology"/>
<dbReference type="PANTHER" id="PTHR31297">
    <property type="entry name" value="GLUCAN ENDO-1,6-BETA-GLUCOSIDASE B"/>
    <property type="match status" value="1"/>
</dbReference>
<evidence type="ECO:0000313" key="5">
    <source>
        <dbReference type="EMBL" id="SEJ27107.1"/>
    </source>
</evidence>
<evidence type="ECO:0000256" key="2">
    <source>
        <dbReference type="ARBA" id="ARBA00023295"/>
    </source>
</evidence>
<name>A0A1H6XK50_9FIRM</name>
<keyword evidence="1 3" id="KW-0378">Hydrolase</keyword>
<dbReference type="RefSeq" id="WP_074732822.1">
    <property type="nucleotide sequence ID" value="NZ_FNYK01000089.1"/>
</dbReference>
<dbReference type="Proteomes" id="UP000183028">
    <property type="component" value="Unassembled WGS sequence"/>
</dbReference>
<gene>
    <name evidence="5" type="ORF">SAMN04487834_10892</name>
</gene>
<dbReference type="PANTHER" id="PTHR31297:SF13">
    <property type="entry name" value="PUTATIVE-RELATED"/>
    <property type="match status" value="1"/>
</dbReference>
<evidence type="ECO:0000256" key="3">
    <source>
        <dbReference type="RuleBase" id="RU361153"/>
    </source>
</evidence>
<dbReference type="InterPro" id="IPR017853">
    <property type="entry name" value="GH"/>
</dbReference>
<evidence type="ECO:0000313" key="6">
    <source>
        <dbReference type="Proteomes" id="UP000183028"/>
    </source>
</evidence>
<accession>A0A1H6XK50</accession>
<dbReference type="InterPro" id="IPR050386">
    <property type="entry name" value="Glycosyl_hydrolase_5"/>
</dbReference>
<dbReference type="SUPFAM" id="SSF51445">
    <property type="entry name" value="(Trans)glycosidases"/>
    <property type="match status" value="1"/>
</dbReference>
<dbReference type="InterPro" id="IPR001547">
    <property type="entry name" value="Glyco_hydro_5"/>
</dbReference>
<keyword evidence="2 3" id="KW-0326">Glycosidase</keyword>
<feature type="domain" description="Glycoside hydrolase family 5" evidence="4">
    <location>
        <begin position="77"/>
        <end position="302"/>
    </location>
</feature>